<name>A0AAP0IIR6_9MAGN</name>
<evidence type="ECO:0000313" key="2">
    <source>
        <dbReference type="EMBL" id="KAK9116142.1"/>
    </source>
</evidence>
<keyword evidence="3" id="KW-1185">Reference proteome</keyword>
<proteinExistence type="predicted"/>
<protein>
    <recommendedName>
        <fullName evidence="1">Retrovirus-related Pol polyprotein from transposon TNT 1-94-like beta-barrel domain-containing protein</fullName>
    </recommendedName>
</protein>
<organism evidence="2 3">
    <name type="scientific">Stephania japonica</name>
    <dbReference type="NCBI Taxonomy" id="461633"/>
    <lineage>
        <taxon>Eukaryota</taxon>
        <taxon>Viridiplantae</taxon>
        <taxon>Streptophyta</taxon>
        <taxon>Embryophyta</taxon>
        <taxon>Tracheophyta</taxon>
        <taxon>Spermatophyta</taxon>
        <taxon>Magnoliopsida</taxon>
        <taxon>Ranunculales</taxon>
        <taxon>Menispermaceae</taxon>
        <taxon>Menispermoideae</taxon>
        <taxon>Cissampelideae</taxon>
        <taxon>Stephania</taxon>
    </lineage>
</organism>
<dbReference type="PANTHER" id="PTHR34222">
    <property type="entry name" value="GAG_PRE-INTEGRS DOMAIN-CONTAINING PROTEIN"/>
    <property type="match status" value="1"/>
</dbReference>
<sequence length="322" mass="36501">MAQLIQLESTDRLMQFLMRLHDVFNHVRNQILVLDPLPSINKAYSMILRVEKQKEVNVAFAPHLESVMLVQNSGVGFKGISKGSFKKFTNKEDLFCDYCKKKKRHTKESCFKHHGTPEWFKKFGERNGDKVGDKPAEKSVEKKSGIDSSRAFVNLLESPMDFNDEAPQKYEDFQLNMANMIQQGIEKFMKGKQLAGASSSSSSYVNLAHIPDFEGNFCSRAYCSSVIIGNDSWIVDTGASNHMCTDFSLLVKPMTLSRPTPVYLPDGTTKHVDYVGDVILAPKLILQSSLHLSFFKYNLLSVSKFTKFAKIKFVFTFCVLQM</sequence>
<dbReference type="Proteomes" id="UP001417504">
    <property type="component" value="Unassembled WGS sequence"/>
</dbReference>
<feature type="domain" description="Retrovirus-related Pol polyprotein from transposon TNT 1-94-like beta-barrel" evidence="1">
    <location>
        <begin position="233"/>
        <end position="307"/>
    </location>
</feature>
<gene>
    <name evidence="2" type="ORF">Sjap_015089</name>
</gene>
<dbReference type="AlphaFoldDB" id="A0AAP0IIR6"/>
<dbReference type="EMBL" id="JBBNAE010000006">
    <property type="protein sequence ID" value="KAK9116142.1"/>
    <property type="molecule type" value="Genomic_DNA"/>
</dbReference>
<reference evidence="2 3" key="1">
    <citation type="submission" date="2024-01" db="EMBL/GenBank/DDBJ databases">
        <title>Genome assemblies of Stephania.</title>
        <authorList>
            <person name="Yang L."/>
        </authorList>
    </citation>
    <scope>NUCLEOTIDE SEQUENCE [LARGE SCALE GENOMIC DNA]</scope>
    <source>
        <strain evidence="2">QJT</strain>
        <tissue evidence="2">Leaf</tissue>
    </source>
</reference>
<dbReference type="InterPro" id="IPR054722">
    <property type="entry name" value="PolX-like_BBD"/>
</dbReference>
<accession>A0AAP0IIR6</accession>
<evidence type="ECO:0000259" key="1">
    <source>
        <dbReference type="Pfam" id="PF22936"/>
    </source>
</evidence>
<dbReference type="PANTHER" id="PTHR34222:SF99">
    <property type="entry name" value="PROTEIN, PUTATIVE-RELATED"/>
    <property type="match status" value="1"/>
</dbReference>
<evidence type="ECO:0000313" key="3">
    <source>
        <dbReference type="Proteomes" id="UP001417504"/>
    </source>
</evidence>
<dbReference type="Pfam" id="PF22936">
    <property type="entry name" value="Pol_BBD"/>
    <property type="match status" value="1"/>
</dbReference>
<comment type="caution">
    <text evidence="2">The sequence shown here is derived from an EMBL/GenBank/DDBJ whole genome shotgun (WGS) entry which is preliminary data.</text>
</comment>